<accession>A0A1I0VS47</accession>
<dbReference type="CDD" id="cd00093">
    <property type="entry name" value="HTH_XRE"/>
    <property type="match status" value="1"/>
</dbReference>
<name>A0A1I0VS47_9PSEU</name>
<sequence>MTASDPGPVVQRILLGAELREAREDAGLSTAEATKALGWYVGKLSKIEQGDAKITDKDLAKAIKVYGLDTDRTDSLRRLATEARRKLQPARVAAWAVKYVNLLAAAREVKIFNCDSFPGTVQTREYAYHQMSEAVTVSMAEVQRMAEEREHRAQRYLTDLDPPRLWLVVDEAALYRQIGGPKVLRGQLEKVRKLAERPNVTVQVIPFDAGAHACHGTSFTIVNLMEGRPGIVYVGGLTASDYLGQEHERAYNLTYDKLRVTALSERGTIELIDRRIAEL</sequence>
<dbReference type="InterPro" id="IPR010982">
    <property type="entry name" value="Lambda_DNA-bd_dom_sf"/>
</dbReference>
<dbReference type="InterPro" id="IPR001387">
    <property type="entry name" value="Cro/C1-type_HTH"/>
</dbReference>
<protein>
    <submittedName>
        <fullName evidence="2">Helix-turn-helix domain-containing protein</fullName>
    </submittedName>
</protein>
<evidence type="ECO:0000313" key="3">
    <source>
        <dbReference type="Proteomes" id="UP000243799"/>
    </source>
</evidence>
<dbReference type="PROSITE" id="PS50943">
    <property type="entry name" value="HTH_CROC1"/>
    <property type="match status" value="1"/>
</dbReference>
<evidence type="ECO:0000313" key="2">
    <source>
        <dbReference type="EMBL" id="SFA78763.1"/>
    </source>
</evidence>
<dbReference type="SUPFAM" id="SSF47413">
    <property type="entry name" value="lambda repressor-like DNA-binding domains"/>
    <property type="match status" value="1"/>
</dbReference>
<dbReference type="Gene3D" id="1.10.260.40">
    <property type="entry name" value="lambda repressor-like DNA-binding domains"/>
    <property type="match status" value="1"/>
</dbReference>
<evidence type="ECO:0000259" key="1">
    <source>
        <dbReference type="PROSITE" id="PS50943"/>
    </source>
</evidence>
<dbReference type="AlphaFoldDB" id="A0A1I0VS47"/>
<dbReference type="RefSeq" id="WP_177242435.1">
    <property type="nucleotide sequence ID" value="NZ_FOKG01000001.1"/>
</dbReference>
<organism evidence="2 3">
    <name type="scientific">Amycolatopsis marina</name>
    <dbReference type="NCBI Taxonomy" id="490629"/>
    <lineage>
        <taxon>Bacteria</taxon>
        <taxon>Bacillati</taxon>
        <taxon>Actinomycetota</taxon>
        <taxon>Actinomycetes</taxon>
        <taxon>Pseudonocardiales</taxon>
        <taxon>Pseudonocardiaceae</taxon>
        <taxon>Amycolatopsis</taxon>
    </lineage>
</organism>
<dbReference type="Pfam" id="PF19054">
    <property type="entry name" value="DUF5753"/>
    <property type="match status" value="1"/>
</dbReference>
<dbReference type="GO" id="GO:0003677">
    <property type="term" value="F:DNA binding"/>
    <property type="evidence" value="ECO:0007669"/>
    <property type="project" value="InterPro"/>
</dbReference>
<reference evidence="3" key="1">
    <citation type="submission" date="2016-10" db="EMBL/GenBank/DDBJ databases">
        <authorList>
            <person name="Varghese N."/>
            <person name="Submissions S."/>
        </authorList>
    </citation>
    <scope>NUCLEOTIDE SEQUENCE [LARGE SCALE GENOMIC DNA]</scope>
    <source>
        <strain evidence="3">CGMCC 4.3568</strain>
    </source>
</reference>
<dbReference type="SMART" id="SM00530">
    <property type="entry name" value="HTH_XRE"/>
    <property type="match status" value="1"/>
</dbReference>
<dbReference type="InterPro" id="IPR043917">
    <property type="entry name" value="DUF5753"/>
</dbReference>
<dbReference type="Proteomes" id="UP000243799">
    <property type="component" value="Unassembled WGS sequence"/>
</dbReference>
<gene>
    <name evidence="2" type="ORF">SAMN05216266_101429</name>
</gene>
<dbReference type="STRING" id="490629.SAMN05216266_101429"/>
<feature type="domain" description="HTH cro/C1-type" evidence="1">
    <location>
        <begin position="19"/>
        <end position="73"/>
    </location>
</feature>
<proteinExistence type="predicted"/>
<dbReference type="EMBL" id="FOKG01000001">
    <property type="protein sequence ID" value="SFA78763.1"/>
    <property type="molecule type" value="Genomic_DNA"/>
</dbReference>
<keyword evidence="3" id="KW-1185">Reference proteome</keyword>
<dbReference type="Pfam" id="PF13560">
    <property type="entry name" value="HTH_31"/>
    <property type="match status" value="1"/>
</dbReference>